<reference evidence="4 5" key="1">
    <citation type="submission" date="2022-04" db="EMBL/GenBank/DDBJ databases">
        <title>Genome sequence of C. roseum typestrain.</title>
        <authorList>
            <person name="Poehlein A."/>
            <person name="Schoch T."/>
            <person name="Duerre P."/>
            <person name="Daniel R."/>
        </authorList>
    </citation>
    <scope>NUCLEOTIDE SEQUENCE [LARGE SCALE GENOMIC DNA]</scope>
    <source>
        <strain evidence="4 5">DSM 7320</strain>
    </source>
</reference>
<dbReference type="InterPro" id="IPR002477">
    <property type="entry name" value="Peptidoglycan-bd-like"/>
</dbReference>
<dbReference type="InterPro" id="IPR035986">
    <property type="entry name" value="PKD_dom_sf"/>
</dbReference>
<feature type="domain" description="Two component regulator three Y" evidence="2">
    <location>
        <begin position="431"/>
        <end position="492"/>
    </location>
</feature>
<dbReference type="AlphaFoldDB" id="A0A1S8LFC6"/>
<dbReference type="NCBIfam" id="TIGR02669">
    <property type="entry name" value="SpoIID_LytB"/>
    <property type="match status" value="1"/>
</dbReference>
<dbReference type="Proteomes" id="UP000190951">
    <property type="component" value="Chromosome"/>
</dbReference>
<dbReference type="InterPro" id="IPR036365">
    <property type="entry name" value="PGBD-like_sf"/>
</dbReference>
<feature type="domain" description="Peptidoglycan binding-like" evidence="1">
    <location>
        <begin position="891"/>
        <end position="946"/>
    </location>
</feature>
<feature type="domain" description="Two component regulator three Y" evidence="2">
    <location>
        <begin position="810"/>
        <end position="874"/>
    </location>
</feature>
<evidence type="ECO:0000313" key="4">
    <source>
        <dbReference type="EMBL" id="URZ12444.1"/>
    </source>
</evidence>
<dbReference type="STRING" id="84029.CROST_09480"/>
<feature type="domain" description="Two component regulator three Y" evidence="2">
    <location>
        <begin position="716"/>
        <end position="777"/>
    </location>
</feature>
<dbReference type="InterPro" id="IPR013693">
    <property type="entry name" value="SpoIID/LytB_N"/>
</dbReference>
<name>A0A1S8LFC6_9CLOT</name>
<dbReference type="Pfam" id="PF01471">
    <property type="entry name" value="PG_binding_1"/>
    <property type="match status" value="2"/>
</dbReference>
<dbReference type="Pfam" id="PF08486">
    <property type="entry name" value="SpoIID"/>
    <property type="match status" value="1"/>
</dbReference>
<gene>
    <name evidence="4" type="ORF">CROST_031660</name>
</gene>
<sequence>MQKRRLKLLSGFTVMAVTLSYFPLFGGMKVLAYKNQAYFNDLKIGLVTMTNQTISIKLNGDYMLNGTLIPSQSTLNLSVNGSGIALNGNIYQSISLTPNNPSNLITITSGSQTYSYPGNFVFNVSGGKILPVDSTSMESYLKGVVGFEMSDYFPMEALKSQAIASRTYALNNLGAKATLGYDFDDTINYQIYRGSVPSDTHIIQAVDLTKGQVITYNDNLINAVFSASHGGYTEDVKNVWGSSSPYLISKPDIYNNQTVDNGSWSQGNKTFSNATIDATLKSKGYLASTDNFVSIDLNSITRYISGRVSSLTITYKDSTGTLKSKAITSDKCRTFLNLQSSMWYLSYDSTKGIYTFSGKGYGHGLGMSQIGASQRATLGQSYKDILGFYYNNSIVDSVIKYAKLASYTNNTTNNQIYLGQTVNYNASGQDGYGSYLFKFGVIKDGALLSETNYSSNSSFAFTPASSGNYQVYVKIKDKYSDKDFDDTLSTALNVQAIPSVNIDSFTEDTTDAIVSQKPINFNASASGGSTLGYMYRYDISKEGTVVQSTNYSSSPAFTINPNVSGTYTATLYVKDTLSKADFDSKQSLNFTLYDVPSVQSINLSKIELLQGQSTTFTPMVTGGSQNYLYKYEIYRDGTLVTTQDFSSDSNFSYSPATFGDYSAKLYVKDALSTNSYDSVASANFKTYASPILSSFILDNEQLISGNSANLSADVSGGSGNSSYSFAVYNNGSLVTNTPYNANNNFSFTPGTGGIYQIYVYAKDALEEALYSVMGSTSLTVFNPVKISRTTASGYMLDGSPITLTSTTSDGSSSGIKYRYEVYKNGVLVSSNLYSISPNFTFTPSTFGSYTVKTFVKDNLSSSSFDSEKDFSINVNKAPLSMNVPLNYGTTSNDVVSLQNALIYLGYNISSATGYYGTQTKAAISLVQSQNSLPTTGNMDAATLYAINSQLCNKAGNALLNFSTLPLNYGTTSNDVVSLQNALIYLGSNISSATGYYGTQTKAAVSLIQSQNSLSATGNVDAATLKVINNMLINKPQTRVLNF</sequence>
<dbReference type="InterPro" id="IPR013486">
    <property type="entry name" value="SpoIID/LytB"/>
</dbReference>
<dbReference type="Gene3D" id="1.10.101.10">
    <property type="entry name" value="PGBD-like superfamily/PGBD"/>
    <property type="match status" value="2"/>
</dbReference>
<evidence type="ECO:0000259" key="1">
    <source>
        <dbReference type="Pfam" id="PF01471"/>
    </source>
</evidence>
<dbReference type="SUPFAM" id="SSF47090">
    <property type="entry name" value="PGBD-like"/>
    <property type="match status" value="2"/>
</dbReference>
<keyword evidence="5" id="KW-1185">Reference proteome</keyword>
<dbReference type="RefSeq" id="WP_077833851.1">
    <property type="nucleotide sequence ID" value="NZ_CP096983.1"/>
</dbReference>
<organism evidence="4 5">
    <name type="scientific">Clostridium felsineum</name>
    <dbReference type="NCBI Taxonomy" id="36839"/>
    <lineage>
        <taxon>Bacteria</taxon>
        <taxon>Bacillati</taxon>
        <taxon>Bacillota</taxon>
        <taxon>Clostridia</taxon>
        <taxon>Eubacteriales</taxon>
        <taxon>Clostridiaceae</taxon>
        <taxon>Clostridium</taxon>
    </lineage>
</organism>
<dbReference type="Pfam" id="PF07495">
    <property type="entry name" value="Y_Y_Y"/>
    <property type="match status" value="5"/>
</dbReference>
<dbReference type="KEGG" id="crw:CROST_031660"/>
<accession>A0A1S8LFC6</accession>
<feature type="domain" description="Two component regulator three Y" evidence="2">
    <location>
        <begin position="533"/>
        <end position="591"/>
    </location>
</feature>
<proteinExistence type="predicted"/>
<dbReference type="SUPFAM" id="SSF49299">
    <property type="entry name" value="PKD domain"/>
    <property type="match status" value="1"/>
</dbReference>
<evidence type="ECO:0000313" key="5">
    <source>
        <dbReference type="Proteomes" id="UP000190951"/>
    </source>
</evidence>
<dbReference type="InterPro" id="IPR011123">
    <property type="entry name" value="Y_Y_Y"/>
</dbReference>
<feature type="domain" description="Two component regulator three Y" evidence="2">
    <location>
        <begin position="622"/>
        <end position="685"/>
    </location>
</feature>
<dbReference type="GO" id="GO:0030435">
    <property type="term" value="P:sporulation resulting in formation of a cellular spore"/>
    <property type="evidence" value="ECO:0007669"/>
    <property type="project" value="InterPro"/>
</dbReference>
<dbReference type="EMBL" id="CP096983">
    <property type="protein sequence ID" value="URZ12444.1"/>
    <property type="molecule type" value="Genomic_DNA"/>
</dbReference>
<dbReference type="InterPro" id="IPR036366">
    <property type="entry name" value="PGBDSf"/>
</dbReference>
<feature type="domain" description="Peptidoglycan binding-like" evidence="1">
    <location>
        <begin position="972"/>
        <end position="1026"/>
    </location>
</feature>
<feature type="domain" description="Sporulation stage II protein D amidase enhancer LytB N-terminal" evidence="3">
    <location>
        <begin position="127"/>
        <end position="216"/>
    </location>
</feature>
<evidence type="ECO:0000259" key="3">
    <source>
        <dbReference type="Pfam" id="PF08486"/>
    </source>
</evidence>
<evidence type="ECO:0000259" key="2">
    <source>
        <dbReference type="Pfam" id="PF07495"/>
    </source>
</evidence>
<protein>
    <submittedName>
        <fullName evidence="4">Uncharacterized protein</fullName>
    </submittedName>
</protein>